<dbReference type="EMBL" id="VTFH01000001">
    <property type="protein sequence ID" value="KAA8563247.1"/>
    <property type="molecule type" value="Genomic_DNA"/>
</dbReference>
<dbReference type="GO" id="GO:0006302">
    <property type="term" value="P:double-strand break repair"/>
    <property type="evidence" value="ECO:0007669"/>
    <property type="project" value="UniProtKB-ARBA"/>
</dbReference>
<comment type="caution">
    <text evidence="1">The sequence shown here is derived from an EMBL/GenBank/DDBJ whole genome shotgun (WGS) entry which is preliminary data.</text>
</comment>
<dbReference type="Proteomes" id="UP000323425">
    <property type="component" value="Unassembled WGS sequence"/>
</dbReference>
<protein>
    <submittedName>
        <fullName evidence="1">Uncharacterized protein</fullName>
    </submittedName>
</protein>
<reference evidence="1 2" key="1">
    <citation type="journal article" date="2018" name="Plant Biotechnol. Rep.">
        <title>Diversity and antifungal activity of endophytic bacteria associated with Panax ginseng seedlings.</title>
        <authorList>
            <person name="Park J.M."/>
            <person name="Hong C.E."/>
            <person name="Jo S.H."/>
        </authorList>
    </citation>
    <scope>NUCLEOTIDE SEQUENCE [LARGE SCALE GENOMIC DNA]</scope>
    <source>
        <strain evidence="1 2">PgKB38</strain>
    </source>
</reference>
<name>A0A5M9J3N8_9PSED</name>
<sequence length="243" mass="27594">MSDKNMQIWNRVEKTDTRYTKDAKVGGQQITSLNGTAMIMKATEIFGPVGIGFGWTVLEERFDKGAEIFVGEGDKRATLGFELNHTVKIRFWIKHDGERGEFEQYGCTPYLYKSKYGTTTDGEAPKKSLTDAIKKSLSMLGFSADVFLGLFEDKDYVSALTDEQAIEQAEDQAAEEDRQKQERLDYIASVIESLKTAKTPKELKSFHDVAVRRLTLRNDTKAVTRIVREYDEQKTRFDQESAA</sequence>
<evidence type="ECO:0000313" key="1">
    <source>
        <dbReference type="EMBL" id="KAA8563247.1"/>
    </source>
</evidence>
<gene>
    <name evidence="1" type="ORF">FX985_03315</name>
</gene>
<accession>A0A5M9J3N8</accession>
<dbReference type="AlphaFoldDB" id="A0A5M9J3N8"/>
<organism evidence="1 2">
    <name type="scientific">Pseudomonas extremaustralis</name>
    <dbReference type="NCBI Taxonomy" id="359110"/>
    <lineage>
        <taxon>Bacteria</taxon>
        <taxon>Pseudomonadati</taxon>
        <taxon>Pseudomonadota</taxon>
        <taxon>Gammaproteobacteria</taxon>
        <taxon>Pseudomonadales</taxon>
        <taxon>Pseudomonadaceae</taxon>
        <taxon>Pseudomonas</taxon>
    </lineage>
</organism>
<dbReference type="Gene3D" id="3.30.390.80">
    <property type="entry name" value="DNA repair protein Rad52/59/22"/>
    <property type="match status" value="1"/>
</dbReference>
<dbReference type="InterPro" id="IPR042525">
    <property type="entry name" value="Rad52_Rad59_Rad22_sf"/>
</dbReference>
<dbReference type="GO" id="GO:0006310">
    <property type="term" value="P:DNA recombination"/>
    <property type="evidence" value="ECO:0007669"/>
    <property type="project" value="UniProtKB-ARBA"/>
</dbReference>
<proteinExistence type="predicted"/>
<evidence type="ECO:0000313" key="2">
    <source>
        <dbReference type="Proteomes" id="UP000323425"/>
    </source>
</evidence>
<dbReference type="RefSeq" id="WP_150294860.1">
    <property type="nucleotide sequence ID" value="NZ_VTFH01000001.1"/>
</dbReference>